<dbReference type="InterPro" id="IPR016193">
    <property type="entry name" value="Cytidine_deaminase-like"/>
</dbReference>
<protein>
    <submittedName>
        <fullName evidence="2">Nucleoside deaminase</fullName>
    </submittedName>
</protein>
<feature type="domain" description="CMP/dCMP-type deaminase" evidence="1">
    <location>
        <begin position="5"/>
        <end position="129"/>
    </location>
</feature>
<evidence type="ECO:0000313" key="2">
    <source>
        <dbReference type="EMBL" id="MCS5735651.1"/>
    </source>
</evidence>
<comment type="caution">
    <text evidence="2">The sequence shown here is derived from an EMBL/GenBank/DDBJ whole genome shotgun (WGS) entry which is preliminary data.</text>
</comment>
<dbReference type="Proteomes" id="UP001165586">
    <property type="component" value="Unassembled WGS sequence"/>
</dbReference>
<dbReference type="CDD" id="cd01285">
    <property type="entry name" value="nucleoside_deaminase"/>
    <property type="match status" value="1"/>
</dbReference>
<dbReference type="RefSeq" id="WP_259540595.1">
    <property type="nucleotide sequence ID" value="NZ_JANLCJ010000008.1"/>
</dbReference>
<name>A0ABT2H6T9_9MICO</name>
<reference evidence="2" key="1">
    <citation type="submission" date="2022-08" db="EMBL/GenBank/DDBJ databases">
        <authorList>
            <person name="Deng Y."/>
            <person name="Han X.-F."/>
            <person name="Zhang Y.-Q."/>
        </authorList>
    </citation>
    <scope>NUCLEOTIDE SEQUENCE</scope>
    <source>
        <strain evidence="2">CPCC 203386</strain>
    </source>
</reference>
<gene>
    <name evidence="2" type="ORF">N1032_18075</name>
</gene>
<evidence type="ECO:0000259" key="1">
    <source>
        <dbReference type="PROSITE" id="PS51747"/>
    </source>
</evidence>
<evidence type="ECO:0000313" key="3">
    <source>
        <dbReference type="Proteomes" id="UP001165586"/>
    </source>
</evidence>
<dbReference type="PANTHER" id="PTHR11079:SF179">
    <property type="entry name" value="TRNA(ADENINE(34)) DEAMINASE, CHLOROPLASTIC"/>
    <property type="match status" value="1"/>
</dbReference>
<proteinExistence type="predicted"/>
<dbReference type="EMBL" id="JANLCJ010000008">
    <property type="protein sequence ID" value="MCS5735651.1"/>
    <property type="molecule type" value="Genomic_DNA"/>
</dbReference>
<accession>A0ABT2H6T9</accession>
<organism evidence="2 3">
    <name type="scientific">Herbiconiux daphne</name>
    <dbReference type="NCBI Taxonomy" id="2970914"/>
    <lineage>
        <taxon>Bacteria</taxon>
        <taxon>Bacillati</taxon>
        <taxon>Actinomycetota</taxon>
        <taxon>Actinomycetes</taxon>
        <taxon>Micrococcales</taxon>
        <taxon>Microbacteriaceae</taxon>
        <taxon>Herbiconiux</taxon>
    </lineage>
</organism>
<dbReference type="PROSITE" id="PS51747">
    <property type="entry name" value="CYT_DCMP_DEAMINASES_2"/>
    <property type="match status" value="1"/>
</dbReference>
<dbReference type="SUPFAM" id="SSF53927">
    <property type="entry name" value="Cytidine deaminase-like"/>
    <property type="match status" value="1"/>
</dbReference>
<keyword evidence="3" id="KW-1185">Reference proteome</keyword>
<dbReference type="Gene3D" id="3.40.140.10">
    <property type="entry name" value="Cytidine Deaminase, domain 2"/>
    <property type="match status" value="1"/>
</dbReference>
<dbReference type="PANTHER" id="PTHR11079">
    <property type="entry name" value="CYTOSINE DEAMINASE FAMILY MEMBER"/>
    <property type="match status" value="1"/>
</dbReference>
<dbReference type="Pfam" id="PF00383">
    <property type="entry name" value="dCMP_cyt_deam_1"/>
    <property type="match status" value="1"/>
</dbReference>
<dbReference type="InterPro" id="IPR002125">
    <property type="entry name" value="CMP_dCMP_dom"/>
</dbReference>
<sequence length="147" mass="15517">MTLDTTQTGLLRRALDLAVAARTAGNPPFGSLLADVNGTVLAEDTNTTISENDITAHPELKLARWAARNLAPDQLANVTMFTSCEPCPMCANAIGRAAIPRVVFALSNLQLAAAKPARTPPPAQAFLSEGPYLGHESARPLAGYYDT</sequence>